<evidence type="ECO:0000313" key="4">
    <source>
        <dbReference type="Proteomes" id="UP000032544"/>
    </source>
</evidence>
<keyword evidence="2" id="KW-0812">Transmembrane</keyword>
<feature type="region of interest" description="Disordered" evidence="1">
    <location>
        <begin position="1"/>
        <end position="45"/>
    </location>
</feature>
<sequence length="193" mass="22232">MQVVTETKNNRLKDGNRKQLESRNEERTSEKIAKPKNKNKSRNRKQKLKVMKTKNNVQKAVLRSAAVVVSFVLISFTVSAQTFWKRLLENTGFSDIAIAMAAPTEMEDIEGIPAETEANYYFVEEVEPAMEVEAWMTDDSRFNTTQFVYSEASETSLELEDWMMNETLFQPVVEEEAALELEAWMVSESTWNI</sequence>
<organism evidence="3 4">
    <name type="scientific">Draconibacterium sediminis</name>
    <dbReference type="NCBI Taxonomy" id="1544798"/>
    <lineage>
        <taxon>Bacteria</taxon>
        <taxon>Pseudomonadati</taxon>
        <taxon>Bacteroidota</taxon>
        <taxon>Bacteroidia</taxon>
        <taxon>Marinilabiliales</taxon>
        <taxon>Prolixibacteraceae</taxon>
        <taxon>Draconibacterium</taxon>
    </lineage>
</organism>
<name>A0A0D8JBI3_9BACT</name>
<reference evidence="3 4" key="1">
    <citation type="submission" date="2014-09" db="EMBL/GenBank/DDBJ databases">
        <title>Draft Genome Sequence of Draconibacterium sp. JN14CK-3.</title>
        <authorList>
            <person name="Dong C."/>
            <person name="Lai Q."/>
            <person name="Shao Z."/>
        </authorList>
    </citation>
    <scope>NUCLEOTIDE SEQUENCE [LARGE SCALE GENOMIC DNA]</scope>
    <source>
        <strain evidence="3 4">JN14CK-3</strain>
    </source>
</reference>
<proteinExistence type="predicted"/>
<accession>A0A0D8JBI3</accession>
<keyword evidence="4" id="KW-1185">Reference proteome</keyword>
<dbReference type="AlphaFoldDB" id="A0A0D8JBI3"/>
<feature type="compositionally biased region" description="Basic and acidic residues" evidence="1">
    <location>
        <begin position="8"/>
        <end position="33"/>
    </location>
</feature>
<evidence type="ECO:0000256" key="1">
    <source>
        <dbReference type="SAM" id="MobiDB-lite"/>
    </source>
</evidence>
<protein>
    <submittedName>
        <fullName evidence="3">Uncharacterized protein</fullName>
    </submittedName>
</protein>
<evidence type="ECO:0000256" key="2">
    <source>
        <dbReference type="SAM" id="Phobius"/>
    </source>
</evidence>
<dbReference type="EMBL" id="JRHC01000001">
    <property type="protein sequence ID" value="KJF44335.1"/>
    <property type="molecule type" value="Genomic_DNA"/>
</dbReference>
<keyword evidence="2" id="KW-1133">Transmembrane helix</keyword>
<comment type="caution">
    <text evidence="3">The sequence shown here is derived from an EMBL/GenBank/DDBJ whole genome shotgun (WGS) entry which is preliminary data.</text>
</comment>
<evidence type="ECO:0000313" key="3">
    <source>
        <dbReference type="EMBL" id="KJF44335.1"/>
    </source>
</evidence>
<gene>
    <name evidence="3" type="ORF">LH29_02175</name>
</gene>
<feature type="compositionally biased region" description="Basic residues" evidence="1">
    <location>
        <begin position="34"/>
        <end position="45"/>
    </location>
</feature>
<feature type="transmembrane region" description="Helical" evidence="2">
    <location>
        <begin position="60"/>
        <end position="84"/>
    </location>
</feature>
<keyword evidence="2" id="KW-0472">Membrane</keyword>
<dbReference type="Proteomes" id="UP000032544">
    <property type="component" value="Unassembled WGS sequence"/>
</dbReference>